<evidence type="ECO:0000313" key="3">
    <source>
        <dbReference type="Proteomes" id="UP000184315"/>
    </source>
</evidence>
<reference evidence="3" key="1">
    <citation type="submission" date="2015-10" db="EMBL/GenBank/DDBJ databases">
        <authorList>
            <person name="Regsiter A."/>
            <person name="william w."/>
        </authorList>
    </citation>
    <scope>NUCLEOTIDE SEQUENCE [LARGE SCALE GENOMIC DNA]</scope>
</reference>
<dbReference type="AlphaFoldDB" id="A0A1J1LNP1"/>
<proteinExistence type="predicted"/>
<feature type="transmembrane region" description="Helical" evidence="1">
    <location>
        <begin position="100"/>
        <end position="122"/>
    </location>
</feature>
<gene>
    <name evidence="2" type="ORF">PL9214640122</name>
</gene>
<dbReference type="EMBL" id="CZDF01000171">
    <property type="protein sequence ID" value="CUR34115.1"/>
    <property type="molecule type" value="Genomic_DNA"/>
</dbReference>
<keyword evidence="1" id="KW-1133">Transmembrane helix</keyword>
<sequence>MGFVVGGNGIFNGFHGCFPIYMWVELCWCNLLIAFSTGGELIAGSWCRRILVNWLEIRVSYRSLLTSDYCAPAMRAAPPRTNTSSWAVISVNKALLRISLLVLSVLLVVAEFLMVFMGAFLLR</sequence>
<evidence type="ECO:0008006" key="4">
    <source>
        <dbReference type="Google" id="ProtNLM"/>
    </source>
</evidence>
<feature type="transmembrane region" description="Helical" evidence="1">
    <location>
        <begin position="20"/>
        <end position="43"/>
    </location>
</feature>
<organism evidence="2 3">
    <name type="scientific">Planktothrix tepida PCC 9214</name>
    <dbReference type="NCBI Taxonomy" id="671072"/>
    <lineage>
        <taxon>Bacteria</taxon>
        <taxon>Bacillati</taxon>
        <taxon>Cyanobacteriota</taxon>
        <taxon>Cyanophyceae</taxon>
        <taxon>Oscillatoriophycideae</taxon>
        <taxon>Oscillatoriales</taxon>
        <taxon>Microcoleaceae</taxon>
        <taxon>Planktothrix</taxon>
    </lineage>
</organism>
<accession>A0A1J1LNP1</accession>
<dbReference type="Proteomes" id="UP000184315">
    <property type="component" value="Unassembled WGS sequence"/>
</dbReference>
<evidence type="ECO:0000313" key="2">
    <source>
        <dbReference type="EMBL" id="CUR34115.1"/>
    </source>
</evidence>
<keyword evidence="1" id="KW-0472">Membrane</keyword>
<evidence type="ECO:0000256" key="1">
    <source>
        <dbReference type="SAM" id="Phobius"/>
    </source>
</evidence>
<keyword evidence="3" id="KW-1185">Reference proteome</keyword>
<protein>
    <recommendedName>
        <fullName evidence="4">Transmembrane protein</fullName>
    </recommendedName>
</protein>
<keyword evidence="1" id="KW-0812">Transmembrane</keyword>
<name>A0A1J1LNP1_9CYAN</name>
<dbReference type="STRING" id="671072.PL9214640122"/>